<sequence>MNIEKVGDETEPIENDTVQADTGYNGWNDNSWRDVPMDVDSGTGGVWDSQGTWNDVSKFQFDDTLAIDWTSPAYSLKNFLGIDTLPESYTTGVVEESVRKIVSLHALTGSATTDGALEGQFESKLGRIEAKGLDEMRRMYSEIYQGRRISKGIRRSHPKNGEEEAEEDIKTLNPEELYEDGREYSESANPRIVWESSKGRHPELGSNNVHDPSKDTVQLLVDPAVIDKLKDVVGLGLGAYCSLLQLVSMARRSKTHHSRVANLREANIRKGASKNGSQWAEIPNDGSTITEEQPLPPFVDGIIAQDKPDEVSESETSTDDTDDDSPEIIQAAANQLEIFAANLARAQREAEAAERDTRAQNKRPRVYRGDSERTRQRRRHEMREMEKKGYQSITKFFKPAGEDKAVIEDVWDSPLIHNKNQAQAIAIEDDEVVEIPSDGETAAAVSNVEVAPIPNPEGLMEEEVTLEAWRDFEKLKEARNRLMIITRNKKIGAVVQLHLIAMMGALNLFLSNMSVYTWRKATSLVAQAQGRGEHYARRALCAEAAYLDIGIPSLGLQGTSVGEGACSPMSDAARRGHFNDIVDFIEKSEDVQMKIARSNFKRRTVHVRTAQRWLKANGWRYGKQRNGMYVDGHEQLDVVAYRTAFLERWAVYERRMYHYDNNGERCYIPEGFPVPANQRFRLILVTHDESTFYENDRRRTCWTHATDKPVPQKKGEGISLMVSDFITVEWGRLTAGNEDARIFFRAGKNRDGYFGNEDLLKQVDRAIDLFEERTHGFATALFLFDNAPSHQKRAPDALSSRKMPKGPSRDWTHNPGGPRMRNTVLPNGDNQSFYFEDTHPKMPGWFKGMEQIIKERGLWPERGLRAQCSPCVSGRSDCCCRRLLFTQPDFTNQKSYLEELIESRGHICDFYPKYHCELNFIEQYWGAAKARYRNTPPTSNVDRMEENVRECLDAIPHLQIIRYANRAARFMHGYRVGLSGAQAIWANKKYHGHRTLPPAIVTAAMAT</sequence>
<dbReference type="HOGENOM" id="CLU_298425_0_0_1"/>
<reference evidence="2 3" key="1">
    <citation type="submission" date="2014-04" db="EMBL/GenBank/DDBJ databases">
        <title>Evolutionary Origins and Diversification of the Mycorrhizal Mutualists.</title>
        <authorList>
            <consortium name="DOE Joint Genome Institute"/>
            <consortium name="Mycorrhizal Genomics Consortium"/>
            <person name="Kohler A."/>
            <person name="Kuo A."/>
            <person name="Nagy L.G."/>
            <person name="Floudas D."/>
            <person name="Copeland A."/>
            <person name="Barry K.W."/>
            <person name="Cichocki N."/>
            <person name="Veneault-Fourrey C."/>
            <person name="LaButti K."/>
            <person name="Lindquist E.A."/>
            <person name="Lipzen A."/>
            <person name="Lundell T."/>
            <person name="Morin E."/>
            <person name="Murat C."/>
            <person name="Riley R."/>
            <person name="Ohm R."/>
            <person name="Sun H."/>
            <person name="Tunlid A."/>
            <person name="Henrissat B."/>
            <person name="Grigoriev I.V."/>
            <person name="Hibbett D.S."/>
            <person name="Martin F."/>
        </authorList>
    </citation>
    <scope>NUCLEOTIDE SEQUENCE [LARGE SCALE GENOMIC DNA]</scope>
    <source>
        <strain evidence="2 3">Koide BX008</strain>
    </source>
</reference>
<feature type="compositionally biased region" description="Polar residues" evidence="1">
    <location>
        <begin position="16"/>
        <end position="29"/>
    </location>
</feature>
<accession>A0A0C2SNZ1</accession>
<dbReference type="PANTHER" id="PTHR35871">
    <property type="entry name" value="EXPRESSED PROTEIN"/>
    <property type="match status" value="1"/>
</dbReference>
<dbReference type="InParanoid" id="A0A0C2SNZ1"/>
<feature type="compositionally biased region" description="Basic and acidic residues" evidence="1">
    <location>
        <begin position="350"/>
        <end position="359"/>
    </location>
</feature>
<evidence type="ECO:0000313" key="2">
    <source>
        <dbReference type="EMBL" id="KIL55709.1"/>
    </source>
</evidence>
<dbReference type="Proteomes" id="UP000054549">
    <property type="component" value="Unassembled WGS sequence"/>
</dbReference>
<evidence type="ECO:0000313" key="3">
    <source>
        <dbReference type="Proteomes" id="UP000054549"/>
    </source>
</evidence>
<feature type="region of interest" description="Disordered" evidence="1">
    <location>
        <begin position="350"/>
        <end position="386"/>
    </location>
</feature>
<proteinExistence type="predicted"/>
<protein>
    <submittedName>
        <fullName evidence="2">Uncharacterized protein</fullName>
    </submittedName>
</protein>
<feature type="region of interest" description="Disordered" evidence="1">
    <location>
        <begin position="1"/>
        <end position="29"/>
    </location>
</feature>
<dbReference type="GO" id="GO:0003676">
    <property type="term" value="F:nucleic acid binding"/>
    <property type="evidence" value="ECO:0007669"/>
    <property type="project" value="InterPro"/>
</dbReference>
<feature type="region of interest" description="Disordered" evidence="1">
    <location>
        <begin position="257"/>
        <end position="302"/>
    </location>
</feature>
<organism evidence="2 3">
    <name type="scientific">Amanita muscaria (strain Koide BX008)</name>
    <dbReference type="NCBI Taxonomy" id="946122"/>
    <lineage>
        <taxon>Eukaryota</taxon>
        <taxon>Fungi</taxon>
        <taxon>Dikarya</taxon>
        <taxon>Basidiomycota</taxon>
        <taxon>Agaricomycotina</taxon>
        <taxon>Agaricomycetes</taxon>
        <taxon>Agaricomycetidae</taxon>
        <taxon>Agaricales</taxon>
        <taxon>Pluteineae</taxon>
        <taxon>Amanitaceae</taxon>
        <taxon>Amanita</taxon>
    </lineage>
</organism>
<evidence type="ECO:0000256" key="1">
    <source>
        <dbReference type="SAM" id="MobiDB-lite"/>
    </source>
</evidence>
<gene>
    <name evidence="2" type="ORF">M378DRAFT_17691</name>
</gene>
<dbReference type="InterPro" id="IPR036397">
    <property type="entry name" value="RNaseH_sf"/>
</dbReference>
<dbReference type="EMBL" id="KN818481">
    <property type="protein sequence ID" value="KIL55709.1"/>
    <property type="molecule type" value="Genomic_DNA"/>
</dbReference>
<dbReference type="PANTHER" id="PTHR35871:SF1">
    <property type="entry name" value="CXC1-LIKE CYSTEINE CLUSTER ASSOCIATED WITH KDZ TRANSPOSASES DOMAIN-CONTAINING PROTEIN"/>
    <property type="match status" value="1"/>
</dbReference>
<dbReference type="AlphaFoldDB" id="A0A0C2SNZ1"/>
<name>A0A0C2SNZ1_AMAMK</name>
<feature type="region of interest" description="Disordered" evidence="1">
    <location>
        <begin position="792"/>
        <end position="822"/>
    </location>
</feature>
<keyword evidence="3" id="KW-1185">Reference proteome</keyword>
<dbReference type="OrthoDB" id="6511194at2759"/>
<dbReference type="Gene3D" id="3.30.420.10">
    <property type="entry name" value="Ribonuclease H-like superfamily/Ribonuclease H"/>
    <property type="match status" value="1"/>
</dbReference>